<feature type="non-terminal residue" evidence="2">
    <location>
        <position position="1"/>
    </location>
</feature>
<reference evidence="2 3" key="1">
    <citation type="journal article" date="2010" name="Science">
        <title>Genomic comparison of the ants Camponotus floridanus and Harpegnathos saltator.</title>
        <authorList>
            <person name="Bonasio R."/>
            <person name="Zhang G."/>
            <person name="Ye C."/>
            <person name="Mutti N.S."/>
            <person name="Fang X."/>
            <person name="Qin N."/>
            <person name="Donahue G."/>
            <person name="Yang P."/>
            <person name="Li Q."/>
            <person name="Li C."/>
            <person name="Zhang P."/>
            <person name="Huang Z."/>
            <person name="Berger S.L."/>
            <person name="Reinberg D."/>
            <person name="Wang J."/>
            <person name="Liebig J."/>
        </authorList>
    </citation>
    <scope>NUCLEOTIDE SEQUENCE [LARGE SCALE GENOMIC DNA]</scope>
    <source>
        <strain evidence="2 3">R22 G/1</strain>
    </source>
</reference>
<dbReference type="GO" id="GO:0008270">
    <property type="term" value="F:zinc ion binding"/>
    <property type="evidence" value="ECO:0007669"/>
    <property type="project" value="InterPro"/>
</dbReference>
<keyword evidence="3" id="KW-1185">Reference proteome</keyword>
<dbReference type="Proteomes" id="UP000008237">
    <property type="component" value="Unassembled WGS sequence"/>
</dbReference>
<dbReference type="InParanoid" id="E2BV54"/>
<dbReference type="EMBL" id="GL450821">
    <property type="protein sequence ID" value="EFN80427.1"/>
    <property type="molecule type" value="Genomic_DNA"/>
</dbReference>
<dbReference type="GO" id="GO:0003676">
    <property type="term" value="F:nucleic acid binding"/>
    <property type="evidence" value="ECO:0007669"/>
    <property type="project" value="InterPro"/>
</dbReference>
<dbReference type="InterPro" id="IPR036875">
    <property type="entry name" value="Znf_CCHC_sf"/>
</dbReference>
<proteinExistence type="predicted"/>
<evidence type="ECO:0000313" key="2">
    <source>
        <dbReference type="EMBL" id="EFN80427.1"/>
    </source>
</evidence>
<evidence type="ECO:0000313" key="3">
    <source>
        <dbReference type="Proteomes" id="UP000008237"/>
    </source>
</evidence>
<gene>
    <name evidence="2" type="ORF">EAI_02373</name>
</gene>
<accession>E2BV54</accession>
<evidence type="ECO:0000259" key="1">
    <source>
        <dbReference type="SMART" id="SM00343"/>
    </source>
</evidence>
<dbReference type="AlphaFoldDB" id="E2BV54"/>
<sequence>AWVRCPLAPAQKLLPAGGLVVGWARANVRVPGDRPLQCFKCLRYGHMAVTCQTDNVLAGRCRCGVTGHVAKRCTEAVRCPLCHYEGKKAD</sequence>
<dbReference type="SUPFAM" id="SSF57756">
    <property type="entry name" value="Retrovirus zinc finger-like domains"/>
    <property type="match status" value="1"/>
</dbReference>
<feature type="domain" description="CCHC-type" evidence="1">
    <location>
        <begin position="60"/>
        <end position="75"/>
    </location>
</feature>
<dbReference type="InterPro" id="IPR001878">
    <property type="entry name" value="Znf_CCHC"/>
</dbReference>
<feature type="domain" description="CCHC-type" evidence="1">
    <location>
        <begin position="37"/>
        <end position="53"/>
    </location>
</feature>
<organism evidence="3">
    <name type="scientific">Harpegnathos saltator</name>
    <name type="common">Jerdon's jumping ant</name>
    <dbReference type="NCBI Taxonomy" id="610380"/>
    <lineage>
        <taxon>Eukaryota</taxon>
        <taxon>Metazoa</taxon>
        <taxon>Ecdysozoa</taxon>
        <taxon>Arthropoda</taxon>
        <taxon>Hexapoda</taxon>
        <taxon>Insecta</taxon>
        <taxon>Pterygota</taxon>
        <taxon>Neoptera</taxon>
        <taxon>Endopterygota</taxon>
        <taxon>Hymenoptera</taxon>
        <taxon>Apocrita</taxon>
        <taxon>Aculeata</taxon>
        <taxon>Formicoidea</taxon>
        <taxon>Formicidae</taxon>
        <taxon>Ponerinae</taxon>
        <taxon>Ponerini</taxon>
        <taxon>Harpegnathos</taxon>
    </lineage>
</organism>
<name>E2BV54_HARSA</name>
<protein>
    <recommendedName>
        <fullName evidence="1">CCHC-type domain-containing protein</fullName>
    </recommendedName>
</protein>
<feature type="non-terminal residue" evidence="2">
    <location>
        <position position="90"/>
    </location>
</feature>
<dbReference type="SMART" id="SM00343">
    <property type="entry name" value="ZnF_C2HC"/>
    <property type="match status" value="2"/>
</dbReference>
<dbReference type="Gene3D" id="4.10.60.10">
    <property type="entry name" value="Zinc finger, CCHC-type"/>
    <property type="match status" value="1"/>
</dbReference>